<dbReference type="InterPro" id="IPR029044">
    <property type="entry name" value="Nucleotide-diphossugar_trans"/>
</dbReference>
<dbReference type="STRING" id="196109.A0A136JA11"/>
<reference evidence="4" key="1">
    <citation type="submission" date="2016-02" db="EMBL/GenBank/DDBJ databases">
        <title>Draft genome sequence of Microdochium bolleyi, a fungal endophyte of beachgrass.</title>
        <authorList>
            <consortium name="DOE Joint Genome Institute"/>
            <person name="David A.S."/>
            <person name="May G."/>
            <person name="Haridas S."/>
            <person name="Lim J."/>
            <person name="Wang M."/>
            <person name="Labutti K."/>
            <person name="Lipzen A."/>
            <person name="Barry K."/>
            <person name="Grigoriev I.V."/>
        </authorList>
    </citation>
    <scope>NUCLEOTIDE SEQUENCE [LARGE SCALE GENOMIC DNA]</scope>
    <source>
        <strain evidence="4">J235TASD1</strain>
    </source>
</reference>
<evidence type="ECO:0000256" key="1">
    <source>
        <dbReference type="ARBA" id="ARBA00037964"/>
    </source>
</evidence>
<proteinExistence type="inferred from homology"/>
<dbReference type="SUPFAM" id="SSF53448">
    <property type="entry name" value="Nucleotide-diphospho-sugar transferases"/>
    <property type="match status" value="1"/>
</dbReference>
<evidence type="ECO:0000313" key="4">
    <source>
        <dbReference type="Proteomes" id="UP000070501"/>
    </source>
</evidence>
<dbReference type="InterPro" id="IPR052086">
    <property type="entry name" value="Mannan_Polymerase_Subunit"/>
</dbReference>
<gene>
    <name evidence="3" type="ORF">Micbo1qcDRAFT_158836</name>
</gene>
<keyword evidence="4" id="KW-1185">Reference proteome</keyword>
<protein>
    <submittedName>
        <fullName evidence="3">Anp1-domain-containing protein</fullName>
    </submittedName>
</protein>
<accession>A0A136JA11</accession>
<dbReference type="PANTHER" id="PTHR43083">
    <property type="entry name" value="MANNAN POLYMERASE II"/>
    <property type="match status" value="1"/>
</dbReference>
<sequence>MRYYTRRYGAFITAVILILVVLYTTEPRRRAYSCKTFGSCIDINPHTYSHAYPRNAQLGEFEETLADGTIHYTRELFTRDKTASVVQPNLLILVLNNDADSWARDFRATQRSVHDFLDLLLTTKLDLATVSLAMMTSSRAEFDAIKQATSKLPFGRVSVIFRAPGAHHGLDYSERHNRSPQVQRKRRGFIAALRNYLMLRALRDEEHVLWIDADVVEFSPWVVQTMLSHADTDPEKVGLITARCSQNAHANYDKNAWAVAKGANKIWGPVADHEREGAVDELVETRLFVDVLGKGTSDSDLVPLDSVGGTILYIRASKILEGLVFPTYNVVGTTWSQEGWVGVETEGICYVAKQTPGGGCFLLGGSHYVRHADWG</sequence>
<dbReference type="OrthoDB" id="204164at2759"/>
<comment type="similarity">
    <text evidence="1">Belongs to the ANP1/MMN9/VAN1 family.</text>
</comment>
<evidence type="ECO:0000313" key="3">
    <source>
        <dbReference type="EMBL" id="KXJ93926.1"/>
    </source>
</evidence>
<dbReference type="Proteomes" id="UP000070501">
    <property type="component" value="Unassembled WGS sequence"/>
</dbReference>
<dbReference type="Gene3D" id="3.90.550.10">
    <property type="entry name" value="Spore Coat Polysaccharide Biosynthesis Protein SpsA, Chain A"/>
    <property type="match status" value="1"/>
</dbReference>
<keyword evidence="2" id="KW-0812">Transmembrane</keyword>
<dbReference type="EMBL" id="KQ964247">
    <property type="protein sequence ID" value="KXJ93926.1"/>
    <property type="molecule type" value="Genomic_DNA"/>
</dbReference>
<keyword evidence="2" id="KW-1133">Transmembrane helix</keyword>
<dbReference type="PANTHER" id="PTHR43083:SF6">
    <property type="entry name" value="MANNAN POLYMERASE COMPLEXES SUBUNIT MNN9"/>
    <property type="match status" value="1"/>
</dbReference>
<organism evidence="3 4">
    <name type="scientific">Microdochium bolleyi</name>
    <dbReference type="NCBI Taxonomy" id="196109"/>
    <lineage>
        <taxon>Eukaryota</taxon>
        <taxon>Fungi</taxon>
        <taxon>Dikarya</taxon>
        <taxon>Ascomycota</taxon>
        <taxon>Pezizomycotina</taxon>
        <taxon>Sordariomycetes</taxon>
        <taxon>Xylariomycetidae</taxon>
        <taxon>Xylariales</taxon>
        <taxon>Microdochiaceae</taxon>
        <taxon>Microdochium</taxon>
    </lineage>
</organism>
<dbReference type="AlphaFoldDB" id="A0A136JA11"/>
<dbReference type="Pfam" id="PF03452">
    <property type="entry name" value="Anp1"/>
    <property type="match status" value="1"/>
</dbReference>
<dbReference type="InParanoid" id="A0A136JA11"/>
<keyword evidence="2" id="KW-0472">Membrane</keyword>
<name>A0A136JA11_9PEZI</name>
<feature type="transmembrane region" description="Helical" evidence="2">
    <location>
        <begin position="7"/>
        <end position="25"/>
    </location>
</feature>
<evidence type="ECO:0000256" key="2">
    <source>
        <dbReference type="SAM" id="Phobius"/>
    </source>
</evidence>